<dbReference type="OMA" id="PPRIICA"/>
<evidence type="ECO:0000256" key="3">
    <source>
        <dbReference type="ARBA" id="ARBA00022692"/>
    </source>
</evidence>
<feature type="transmembrane region" description="Helical" evidence="10">
    <location>
        <begin position="64"/>
        <end position="85"/>
    </location>
</feature>
<keyword evidence="6 10" id="KW-0472">Membrane</keyword>
<dbReference type="GO" id="GO:0004930">
    <property type="term" value="F:G protein-coupled receptor activity"/>
    <property type="evidence" value="ECO:0007669"/>
    <property type="project" value="UniProtKB-KW"/>
</dbReference>
<evidence type="ECO:0000256" key="5">
    <source>
        <dbReference type="ARBA" id="ARBA00023040"/>
    </source>
</evidence>
<feature type="domain" description="G-protein coupled receptors family 1 profile" evidence="11">
    <location>
        <begin position="43"/>
        <end position="239"/>
    </location>
</feature>
<keyword evidence="8" id="KW-0325">Glycoprotein</keyword>
<name>A0A7M7P036_STRPU</name>
<dbReference type="KEGG" id="spu:115925049"/>
<dbReference type="CDD" id="cd00637">
    <property type="entry name" value="7tm_classA_rhodopsin-like"/>
    <property type="match status" value="1"/>
</dbReference>
<dbReference type="GO" id="GO:0005886">
    <property type="term" value="C:plasma membrane"/>
    <property type="evidence" value="ECO:0007669"/>
    <property type="project" value="UniProtKB-SubCell"/>
</dbReference>
<keyword evidence="9" id="KW-0807">Transducer</keyword>
<evidence type="ECO:0000313" key="13">
    <source>
        <dbReference type="Proteomes" id="UP000007110"/>
    </source>
</evidence>
<evidence type="ECO:0000259" key="11">
    <source>
        <dbReference type="PROSITE" id="PS50262"/>
    </source>
</evidence>
<dbReference type="PANTHER" id="PTHR24246">
    <property type="entry name" value="OLFACTORY RECEPTOR AND ADENOSINE RECEPTOR"/>
    <property type="match status" value="1"/>
</dbReference>
<keyword evidence="4 10" id="KW-1133">Transmembrane helix</keyword>
<evidence type="ECO:0000256" key="2">
    <source>
        <dbReference type="ARBA" id="ARBA00022475"/>
    </source>
</evidence>
<dbReference type="EnsemblMetazoa" id="XM_030988201">
    <property type="protein sequence ID" value="XP_030844061"/>
    <property type="gene ID" value="LOC115925049"/>
</dbReference>
<keyword evidence="3 10" id="KW-0812">Transmembrane</keyword>
<evidence type="ECO:0000256" key="4">
    <source>
        <dbReference type="ARBA" id="ARBA00022989"/>
    </source>
</evidence>
<evidence type="ECO:0000256" key="6">
    <source>
        <dbReference type="ARBA" id="ARBA00023136"/>
    </source>
</evidence>
<evidence type="ECO:0000313" key="12">
    <source>
        <dbReference type="EnsemblMetazoa" id="XP_030844061"/>
    </source>
</evidence>
<dbReference type="Gene3D" id="1.20.1070.10">
    <property type="entry name" value="Rhodopsin 7-helix transmembrane proteins"/>
    <property type="match status" value="1"/>
</dbReference>
<dbReference type="RefSeq" id="XP_030844061.1">
    <property type="nucleotide sequence ID" value="XM_030988201.1"/>
</dbReference>
<organism evidence="12 13">
    <name type="scientific">Strongylocentrotus purpuratus</name>
    <name type="common">Purple sea urchin</name>
    <dbReference type="NCBI Taxonomy" id="7668"/>
    <lineage>
        <taxon>Eukaryota</taxon>
        <taxon>Metazoa</taxon>
        <taxon>Echinodermata</taxon>
        <taxon>Eleutherozoa</taxon>
        <taxon>Echinozoa</taxon>
        <taxon>Echinoidea</taxon>
        <taxon>Euechinoidea</taxon>
        <taxon>Echinacea</taxon>
        <taxon>Camarodonta</taxon>
        <taxon>Echinidea</taxon>
        <taxon>Strongylocentrotidae</taxon>
        <taxon>Strongylocentrotus</taxon>
    </lineage>
</organism>
<evidence type="ECO:0000256" key="8">
    <source>
        <dbReference type="ARBA" id="ARBA00023180"/>
    </source>
</evidence>
<keyword evidence="5" id="KW-0297">G-protein coupled receptor</keyword>
<accession>A0A7M7P036</accession>
<keyword evidence="2" id="KW-1003">Cell membrane</keyword>
<feature type="transmembrane region" description="Helical" evidence="10">
    <location>
        <begin position="97"/>
        <end position="119"/>
    </location>
</feature>
<evidence type="ECO:0000256" key="9">
    <source>
        <dbReference type="ARBA" id="ARBA00023224"/>
    </source>
</evidence>
<feature type="transmembrane region" description="Helical" evidence="10">
    <location>
        <begin position="213"/>
        <end position="240"/>
    </location>
</feature>
<keyword evidence="7" id="KW-0675">Receptor</keyword>
<evidence type="ECO:0000256" key="1">
    <source>
        <dbReference type="ARBA" id="ARBA00004651"/>
    </source>
</evidence>
<dbReference type="GeneID" id="115925049"/>
<dbReference type="InterPro" id="IPR017452">
    <property type="entry name" value="GPCR_Rhodpsn_7TM"/>
</dbReference>
<sequence length="288" mass="32403">MNSTSYNTSLSNNSSGFENLQSFCDFSSQVMSTVVLNAIAIVPPSLTLIIILIHKKLRKQHNIIPFNIILCDFFVVALSAYLLAADSSAETSLFYKIVRTLLLPIDFSSLINILLAAIYQFINICVDPFGARHIITTPRIIGACVLTWLLPLILIGPFNWRGLDQNLFLVFLGFEFGALLFTGLCYVFIYRAISTGPPGVNFSKERKRENETVFLTISLVYVTTLVPRSFYLLGILLYIYHGALCSIVIMAGVAYNGNLVVNSLVYWWRLKEFRSLITQCRTNKVDLQ</sequence>
<proteinExistence type="predicted"/>
<keyword evidence="13" id="KW-1185">Reference proteome</keyword>
<feature type="transmembrane region" description="Helical" evidence="10">
    <location>
        <begin position="166"/>
        <end position="193"/>
    </location>
</feature>
<reference evidence="12" key="2">
    <citation type="submission" date="2021-01" db="UniProtKB">
        <authorList>
            <consortium name="EnsemblMetazoa"/>
        </authorList>
    </citation>
    <scope>IDENTIFICATION</scope>
</reference>
<protein>
    <recommendedName>
        <fullName evidence="11">G-protein coupled receptors family 1 profile domain-containing protein</fullName>
    </recommendedName>
</protein>
<feature type="transmembrane region" description="Helical" evidence="10">
    <location>
        <begin position="246"/>
        <end position="268"/>
    </location>
</feature>
<dbReference type="OrthoDB" id="10505583at2759"/>
<dbReference type="AlphaFoldDB" id="A0A7M7P036"/>
<evidence type="ECO:0000256" key="7">
    <source>
        <dbReference type="ARBA" id="ARBA00023170"/>
    </source>
</evidence>
<feature type="transmembrane region" description="Helical" evidence="10">
    <location>
        <begin position="30"/>
        <end position="52"/>
    </location>
</feature>
<feature type="transmembrane region" description="Helical" evidence="10">
    <location>
        <begin position="140"/>
        <end position="160"/>
    </location>
</feature>
<dbReference type="InParanoid" id="A0A7M7P036"/>
<evidence type="ECO:0000256" key="10">
    <source>
        <dbReference type="SAM" id="Phobius"/>
    </source>
</evidence>
<reference evidence="13" key="1">
    <citation type="submission" date="2015-02" db="EMBL/GenBank/DDBJ databases">
        <title>Genome sequencing for Strongylocentrotus purpuratus.</title>
        <authorList>
            <person name="Murali S."/>
            <person name="Liu Y."/>
            <person name="Vee V."/>
            <person name="English A."/>
            <person name="Wang M."/>
            <person name="Skinner E."/>
            <person name="Han Y."/>
            <person name="Muzny D.M."/>
            <person name="Worley K.C."/>
            <person name="Gibbs R.A."/>
        </authorList>
    </citation>
    <scope>NUCLEOTIDE SEQUENCE</scope>
</reference>
<comment type="subcellular location">
    <subcellularLocation>
        <location evidence="1">Cell membrane</location>
        <topology evidence="1">Multi-pass membrane protein</topology>
    </subcellularLocation>
</comment>
<dbReference type="SUPFAM" id="SSF81321">
    <property type="entry name" value="Family A G protein-coupled receptor-like"/>
    <property type="match status" value="1"/>
</dbReference>
<dbReference type="PANTHER" id="PTHR24246:SF27">
    <property type="entry name" value="ADENOSINE RECEPTOR, ISOFORM A"/>
    <property type="match status" value="1"/>
</dbReference>
<dbReference type="PROSITE" id="PS50262">
    <property type="entry name" value="G_PROTEIN_RECEP_F1_2"/>
    <property type="match status" value="1"/>
</dbReference>
<dbReference type="Proteomes" id="UP000007110">
    <property type="component" value="Unassembled WGS sequence"/>
</dbReference>